<accession>A0A840QFR9</accession>
<dbReference type="GO" id="GO:0005524">
    <property type="term" value="F:ATP binding"/>
    <property type="evidence" value="ECO:0007669"/>
    <property type="project" value="UniProtKB-KW"/>
</dbReference>
<comment type="caution">
    <text evidence="7">The sequence shown here is derived from an EMBL/GenBank/DDBJ whole genome shotgun (WGS) entry which is preliminary data.</text>
</comment>
<gene>
    <name evidence="7" type="ORF">BJ970_006520</name>
</gene>
<keyword evidence="3" id="KW-0547">Nucleotide-binding</keyword>
<keyword evidence="5" id="KW-0029">Amino-acid transport</keyword>
<evidence type="ECO:0000256" key="2">
    <source>
        <dbReference type="ARBA" id="ARBA00022448"/>
    </source>
</evidence>
<evidence type="ECO:0000256" key="4">
    <source>
        <dbReference type="ARBA" id="ARBA00022840"/>
    </source>
</evidence>
<evidence type="ECO:0000256" key="1">
    <source>
        <dbReference type="ARBA" id="ARBA00005417"/>
    </source>
</evidence>
<dbReference type="GO" id="GO:0015807">
    <property type="term" value="P:L-amino acid transport"/>
    <property type="evidence" value="ECO:0007669"/>
    <property type="project" value="TreeGrafter"/>
</dbReference>
<dbReference type="InterPro" id="IPR017871">
    <property type="entry name" value="ABC_transporter-like_CS"/>
</dbReference>
<dbReference type="RefSeq" id="WP_184731004.1">
    <property type="nucleotide sequence ID" value="NZ_JACHIW010000002.1"/>
</dbReference>
<dbReference type="SMART" id="SM00382">
    <property type="entry name" value="AAA"/>
    <property type="match status" value="1"/>
</dbReference>
<evidence type="ECO:0000256" key="3">
    <source>
        <dbReference type="ARBA" id="ARBA00022741"/>
    </source>
</evidence>
<keyword evidence="2" id="KW-0813">Transport</keyword>
<keyword evidence="4" id="KW-0067">ATP-binding</keyword>
<dbReference type="EMBL" id="JACHIW010000002">
    <property type="protein sequence ID" value="MBB5158921.1"/>
    <property type="molecule type" value="Genomic_DNA"/>
</dbReference>
<dbReference type="Gene3D" id="3.40.50.300">
    <property type="entry name" value="P-loop containing nucleotide triphosphate hydrolases"/>
    <property type="match status" value="1"/>
</dbReference>
<reference evidence="7 8" key="1">
    <citation type="submission" date="2020-08" db="EMBL/GenBank/DDBJ databases">
        <title>Sequencing the genomes of 1000 actinobacteria strains.</title>
        <authorList>
            <person name="Klenk H.-P."/>
        </authorList>
    </citation>
    <scope>NUCLEOTIDE SEQUENCE [LARGE SCALE GENOMIC DNA]</scope>
    <source>
        <strain evidence="7 8">DSM 45584</strain>
    </source>
</reference>
<dbReference type="GO" id="GO:0016887">
    <property type="term" value="F:ATP hydrolysis activity"/>
    <property type="evidence" value="ECO:0007669"/>
    <property type="project" value="InterPro"/>
</dbReference>
<sequence length="236" mass="25103">MSADVTALPALQVRGLRIRYHNGPLAVRDADLDVHAGRITSLVGPNGAGKSTFLQGIAGVERRSPAQILGGSVRLGEREIVGTPVEAVSAAGIAFIPDRGKVFTDLTVREHLTLATGRIPAARRTSVRDGVLDTFPRVRSWLDRYGGGLSGGERQLVAMATALCREPVVLMVDEMSQGLSPAAVELVGQALLDLRGRGIAIVLVEQTRAVAERFADTIHAFERGRCAPAADLREAR</sequence>
<dbReference type="InterPro" id="IPR052156">
    <property type="entry name" value="BCAA_Transport_ATP-bd_LivF"/>
</dbReference>
<dbReference type="InterPro" id="IPR003439">
    <property type="entry name" value="ABC_transporter-like_ATP-bd"/>
</dbReference>
<dbReference type="GO" id="GO:0015658">
    <property type="term" value="F:branched-chain amino acid transmembrane transporter activity"/>
    <property type="evidence" value="ECO:0007669"/>
    <property type="project" value="TreeGrafter"/>
</dbReference>
<name>A0A840QFR9_9PSEU</name>
<evidence type="ECO:0000313" key="7">
    <source>
        <dbReference type="EMBL" id="MBB5158921.1"/>
    </source>
</evidence>
<dbReference type="PROSITE" id="PS00211">
    <property type="entry name" value="ABC_TRANSPORTER_1"/>
    <property type="match status" value="1"/>
</dbReference>
<evidence type="ECO:0000313" key="8">
    <source>
        <dbReference type="Proteomes" id="UP000584374"/>
    </source>
</evidence>
<protein>
    <submittedName>
        <fullName evidence="7">ABC-type branched-subunit amino acid transport system ATPase component</fullName>
    </submittedName>
</protein>
<comment type="similarity">
    <text evidence="1">Belongs to the ABC transporter superfamily.</text>
</comment>
<proteinExistence type="inferred from homology"/>
<dbReference type="SUPFAM" id="SSF52540">
    <property type="entry name" value="P-loop containing nucleoside triphosphate hydrolases"/>
    <property type="match status" value="1"/>
</dbReference>
<dbReference type="AlphaFoldDB" id="A0A840QFR9"/>
<dbReference type="InterPro" id="IPR027417">
    <property type="entry name" value="P-loop_NTPase"/>
</dbReference>
<dbReference type="PANTHER" id="PTHR43820">
    <property type="entry name" value="HIGH-AFFINITY BRANCHED-CHAIN AMINO ACID TRANSPORT ATP-BINDING PROTEIN LIVF"/>
    <property type="match status" value="1"/>
</dbReference>
<organism evidence="7 8">
    <name type="scientific">Saccharopolyspora phatthalungensis</name>
    <dbReference type="NCBI Taxonomy" id="664693"/>
    <lineage>
        <taxon>Bacteria</taxon>
        <taxon>Bacillati</taxon>
        <taxon>Actinomycetota</taxon>
        <taxon>Actinomycetes</taxon>
        <taxon>Pseudonocardiales</taxon>
        <taxon>Pseudonocardiaceae</taxon>
        <taxon>Saccharopolyspora</taxon>
    </lineage>
</organism>
<evidence type="ECO:0000259" key="6">
    <source>
        <dbReference type="PROSITE" id="PS50893"/>
    </source>
</evidence>
<evidence type="ECO:0000256" key="5">
    <source>
        <dbReference type="ARBA" id="ARBA00022970"/>
    </source>
</evidence>
<dbReference type="PROSITE" id="PS50893">
    <property type="entry name" value="ABC_TRANSPORTER_2"/>
    <property type="match status" value="1"/>
</dbReference>
<feature type="domain" description="ABC transporter" evidence="6">
    <location>
        <begin position="11"/>
        <end position="235"/>
    </location>
</feature>
<dbReference type="Pfam" id="PF00005">
    <property type="entry name" value="ABC_tran"/>
    <property type="match status" value="1"/>
</dbReference>
<dbReference type="PANTHER" id="PTHR43820:SF4">
    <property type="entry name" value="HIGH-AFFINITY BRANCHED-CHAIN AMINO ACID TRANSPORT ATP-BINDING PROTEIN LIVF"/>
    <property type="match status" value="1"/>
</dbReference>
<keyword evidence="8" id="KW-1185">Reference proteome</keyword>
<dbReference type="Proteomes" id="UP000584374">
    <property type="component" value="Unassembled WGS sequence"/>
</dbReference>
<dbReference type="InterPro" id="IPR003593">
    <property type="entry name" value="AAA+_ATPase"/>
</dbReference>